<dbReference type="PANTHER" id="PTHR47668">
    <property type="entry name" value="DIENELACTONE HYDROLASE FAMILY PROTEIN (AFU_ORTHOLOGUE AFUA_6G01940)"/>
    <property type="match status" value="1"/>
</dbReference>
<organism evidence="2 3">
    <name type="scientific">Arthrobotrys musiformis</name>
    <dbReference type="NCBI Taxonomy" id="47236"/>
    <lineage>
        <taxon>Eukaryota</taxon>
        <taxon>Fungi</taxon>
        <taxon>Dikarya</taxon>
        <taxon>Ascomycota</taxon>
        <taxon>Pezizomycotina</taxon>
        <taxon>Orbiliomycetes</taxon>
        <taxon>Orbiliales</taxon>
        <taxon>Orbiliaceae</taxon>
        <taxon>Arthrobotrys</taxon>
    </lineage>
</organism>
<dbReference type="Pfam" id="PF01738">
    <property type="entry name" value="DLH"/>
    <property type="match status" value="1"/>
</dbReference>
<protein>
    <recommendedName>
        <fullName evidence="1">Dienelactone hydrolase domain-containing protein</fullName>
    </recommendedName>
</protein>
<gene>
    <name evidence="2" type="ORF">TWF481_003638</name>
</gene>
<reference evidence="2 3" key="1">
    <citation type="submission" date="2023-08" db="EMBL/GenBank/DDBJ databases">
        <authorList>
            <person name="Palmer J.M."/>
        </authorList>
    </citation>
    <scope>NUCLEOTIDE SEQUENCE [LARGE SCALE GENOMIC DNA]</scope>
    <source>
        <strain evidence="2 3">TWF481</strain>
    </source>
</reference>
<sequence length="255" mass="27645">MASAPSQACLCTPSVPAEGYDAKGTFQEINGLKLYFTGPTASNSAIVFIYDAYGYADQVLAGADLLSDLSGSLVIVPDVLGDAAISPKYRSFDQISEEIKKPLLATFMGKINEFRDFPGQILDGLEKWGDLWPSVEKWGVFGLCFGGKLAVLLSQKATPFLVSGQAHPSFLANGDPDLVTIPHICLASKDENPERIAEYKTVMGEQGHVNTYPKDIHGWMGAKADLTDPDQKISFHSGYQEVSAFFRAYLSSPVH</sequence>
<evidence type="ECO:0000259" key="1">
    <source>
        <dbReference type="Pfam" id="PF01738"/>
    </source>
</evidence>
<evidence type="ECO:0000313" key="3">
    <source>
        <dbReference type="Proteomes" id="UP001370758"/>
    </source>
</evidence>
<evidence type="ECO:0000313" key="2">
    <source>
        <dbReference type="EMBL" id="KAK6508871.1"/>
    </source>
</evidence>
<dbReference type="PANTHER" id="PTHR47668:SF1">
    <property type="entry name" value="DIENELACTONE HYDROLASE DOMAIN-CONTAINING PROTEIN-RELATED"/>
    <property type="match status" value="1"/>
</dbReference>
<dbReference type="AlphaFoldDB" id="A0AAV9WH69"/>
<dbReference type="EMBL" id="JAVHJL010000002">
    <property type="protein sequence ID" value="KAK6508871.1"/>
    <property type="molecule type" value="Genomic_DNA"/>
</dbReference>
<proteinExistence type="predicted"/>
<keyword evidence="3" id="KW-1185">Reference proteome</keyword>
<dbReference type="Gene3D" id="3.40.50.1820">
    <property type="entry name" value="alpha/beta hydrolase"/>
    <property type="match status" value="1"/>
</dbReference>
<dbReference type="InterPro" id="IPR029058">
    <property type="entry name" value="AB_hydrolase_fold"/>
</dbReference>
<feature type="domain" description="Dienelactone hydrolase" evidence="1">
    <location>
        <begin position="35"/>
        <end position="168"/>
    </location>
</feature>
<dbReference type="GO" id="GO:0016787">
    <property type="term" value="F:hydrolase activity"/>
    <property type="evidence" value="ECO:0007669"/>
    <property type="project" value="InterPro"/>
</dbReference>
<dbReference type="SUPFAM" id="SSF53474">
    <property type="entry name" value="alpha/beta-Hydrolases"/>
    <property type="match status" value="1"/>
</dbReference>
<dbReference type="Proteomes" id="UP001370758">
    <property type="component" value="Unassembled WGS sequence"/>
</dbReference>
<comment type="caution">
    <text evidence="2">The sequence shown here is derived from an EMBL/GenBank/DDBJ whole genome shotgun (WGS) entry which is preliminary data.</text>
</comment>
<dbReference type="InterPro" id="IPR002925">
    <property type="entry name" value="Dienelactn_hydro"/>
</dbReference>
<accession>A0AAV9WH69</accession>
<name>A0AAV9WH69_9PEZI</name>